<dbReference type="HOGENOM" id="CLU_866781_0_0_1"/>
<reference evidence="3" key="3">
    <citation type="submission" date="2015-06" db="UniProtKB">
        <authorList>
            <consortium name="EnsemblMetazoa"/>
        </authorList>
    </citation>
    <scope>IDENTIFICATION</scope>
</reference>
<dbReference type="EMBL" id="KB097070">
    <property type="protein sequence ID" value="ESN99728.1"/>
    <property type="molecule type" value="Genomic_DNA"/>
</dbReference>
<dbReference type="Proteomes" id="UP000015101">
    <property type="component" value="Unassembled WGS sequence"/>
</dbReference>
<protein>
    <recommendedName>
        <fullName evidence="5">HAUS augmin-like complex subunit 4</fullName>
    </recommendedName>
</protein>
<dbReference type="OrthoDB" id="661220at2759"/>
<dbReference type="EMBL" id="AMQM01005685">
    <property type="status" value="NOT_ANNOTATED_CDS"/>
    <property type="molecule type" value="Genomic_DNA"/>
</dbReference>
<dbReference type="Pfam" id="PF14735">
    <property type="entry name" value="HAUS4"/>
    <property type="match status" value="1"/>
</dbReference>
<evidence type="ECO:0000256" key="1">
    <source>
        <dbReference type="SAM" id="Coils"/>
    </source>
</evidence>
<dbReference type="eggNOG" id="ENOG502QW4I">
    <property type="taxonomic scope" value="Eukaryota"/>
</dbReference>
<dbReference type="GeneID" id="20212394"/>
<dbReference type="GO" id="GO:0051225">
    <property type="term" value="P:spindle assembly"/>
    <property type="evidence" value="ECO:0000318"/>
    <property type="project" value="GO_Central"/>
</dbReference>
<dbReference type="AlphaFoldDB" id="T1FU98"/>
<evidence type="ECO:0000313" key="3">
    <source>
        <dbReference type="EnsemblMetazoa" id="HelroP192765"/>
    </source>
</evidence>
<accession>T1FU98</accession>
<keyword evidence="1" id="KW-0175">Coiled coil</keyword>
<dbReference type="GO" id="GO:0007098">
    <property type="term" value="P:centrosome cycle"/>
    <property type="evidence" value="ECO:0000318"/>
    <property type="project" value="GO_Central"/>
</dbReference>
<reference evidence="2 4" key="2">
    <citation type="journal article" date="2013" name="Nature">
        <title>Insights into bilaterian evolution from three spiralian genomes.</title>
        <authorList>
            <person name="Simakov O."/>
            <person name="Marletaz F."/>
            <person name="Cho S.J."/>
            <person name="Edsinger-Gonzales E."/>
            <person name="Havlak P."/>
            <person name="Hellsten U."/>
            <person name="Kuo D.H."/>
            <person name="Larsson T."/>
            <person name="Lv J."/>
            <person name="Arendt D."/>
            <person name="Savage R."/>
            <person name="Osoegawa K."/>
            <person name="de Jong P."/>
            <person name="Grimwood J."/>
            <person name="Chapman J.A."/>
            <person name="Shapiro H."/>
            <person name="Aerts A."/>
            <person name="Otillar R.P."/>
            <person name="Terry A.Y."/>
            <person name="Boore J.L."/>
            <person name="Grigoriev I.V."/>
            <person name="Lindberg D.R."/>
            <person name="Seaver E.C."/>
            <person name="Weisblat D.A."/>
            <person name="Putnam N.H."/>
            <person name="Rokhsar D.S."/>
        </authorList>
    </citation>
    <scope>NUCLEOTIDE SEQUENCE</scope>
</reference>
<evidence type="ECO:0008006" key="5">
    <source>
        <dbReference type="Google" id="ProtNLM"/>
    </source>
</evidence>
<reference evidence="4" key="1">
    <citation type="submission" date="2012-12" db="EMBL/GenBank/DDBJ databases">
        <authorList>
            <person name="Hellsten U."/>
            <person name="Grimwood J."/>
            <person name="Chapman J.A."/>
            <person name="Shapiro H."/>
            <person name="Aerts A."/>
            <person name="Otillar R.P."/>
            <person name="Terry A.Y."/>
            <person name="Boore J.L."/>
            <person name="Simakov O."/>
            <person name="Marletaz F."/>
            <person name="Cho S.-J."/>
            <person name="Edsinger-Gonzales E."/>
            <person name="Havlak P."/>
            <person name="Kuo D.-H."/>
            <person name="Larsson T."/>
            <person name="Lv J."/>
            <person name="Arendt D."/>
            <person name="Savage R."/>
            <person name="Osoegawa K."/>
            <person name="de Jong P."/>
            <person name="Lindberg D.R."/>
            <person name="Seaver E.C."/>
            <person name="Weisblat D.A."/>
            <person name="Putnam N.H."/>
            <person name="Grigoriev I.V."/>
            <person name="Rokhsar D.S."/>
        </authorList>
    </citation>
    <scope>NUCLEOTIDE SEQUENCE</scope>
</reference>
<feature type="coiled-coil region" evidence="1">
    <location>
        <begin position="164"/>
        <end position="191"/>
    </location>
</feature>
<evidence type="ECO:0000313" key="2">
    <source>
        <dbReference type="EMBL" id="ESN99728.1"/>
    </source>
</evidence>
<dbReference type="GO" id="GO:0051011">
    <property type="term" value="F:microtubule minus-end binding"/>
    <property type="evidence" value="ECO:0000318"/>
    <property type="project" value="GO_Central"/>
</dbReference>
<evidence type="ECO:0000313" key="4">
    <source>
        <dbReference type="Proteomes" id="UP000015101"/>
    </source>
</evidence>
<gene>
    <name evidence="3" type="primary">20212394</name>
    <name evidence="2" type="ORF">HELRODRAFT_192765</name>
</gene>
<dbReference type="STRING" id="6412.T1FU98"/>
<dbReference type="InParanoid" id="T1FU98"/>
<dbReference type="PANTHER" id="PTHR16219:SF1">
    <property type="entry name" value="HAUS AUGMIN-LIKE COMPLEX SUBUNIT 4"/>
    <property type="match status" value="1"/>
</dbReference>
<dbReference type="CTD" id="20212394"/>
<dbReference type="PANTHER" id="PTHR16219">
    <property type="entry name" value="AUGMIN SUBUNIT 4 FAMILY MEMBER"/>
    <property type="match status" value="1"/>
</dbReference>
<dbReference type="RefSeq" id="XP_009022094.1">
    <property type="nucleotide sequence ID" value="XM_009023846.1"/>
</dbReference>
<dbReference type="GO" id="GO:0070652">
    <property type="term" value="C:HAUS complex"/>
    <property type="evidence" value="ECO:0000318"/>
    <property type="project" value="GO_Central"/>
</dbReference>
<dbReference type="OMA" id="CRAMILK"/>
<dbReference type="KEGG" id="hro:HELRODRAFT_192765"/>
<organism evidence="3 4">
    <name type="scientific">Helobdella robusta</name>
    <name type="common">Californian leech</name>
    <dbReference type="NCBI Taxonomy" id="6412"/>
    <lineage>
        <taxon>Eukaryota</taxon>
        <taxon>Metazoa</taxon>
        <taxon>Spiralia</taxon>
        <taxon>Lophotrochozoa</taxon>
        <taxon>Annelida</taxon>
        <taxon>Clitellata</taxon>
        <taxon>Hirudinea</taxon>
        <taxon>Rhynchobdellida</taxon>
        <taxon>Glossiphoniidae</taxon>
        <taxon>Helobdella</taxon>
    </lineage>
</organism>
<dbReference type="EnsemblMetazoa" id="HelroT192765">
    <property type="protein sequence ID" value="HelroP192765"/>
    <property type="gene ID" value="HelroG192765"/>
</dbReference>
<dbReference type="InterPro" id="IPR029327">
    <property type="entry name" value="HAUS4"/>
</dbReference>
<name>T1FU98_HELRO</name>
<sequence length="321" mass="37555">MSEICEKYNHQNFEKLLLNLSKKVNGDGVSMSLQQKCDQAFQHLKVERETYFRTKIFYDHVVSSFLERKNNSINNESHPENDDPIWEMFTKSCVIDFFEGTTDGSILGLNKDAFHIGSDEKKFLFSIQSAMLSRVETRIQEQYDALLEVFGEIYNTQSDPASHLLAQEMELEQLKKQLTVHQSTKKQLFQEYFKSLSSSCGVLLELMKTYRVDKLISNNTVTINWLLSHCEALNFKIKMQEYQLLAEIYTKDSIKALNVIRNELLKQDAQTSVELARMSDLLTTYEAVGPEFKRIVHEYSRIRDEIENKKWALDEFEKHKK</sequence>
<keyword evidence="4" id="KW-1185">Reference proteome</keyword>
<proteinExistence type="predicted"/>